<feature type="compositionally biased region" description="Basic and acidic residues" evidence="1">
    <location>
        <begin position="1"/>
        <end position="22"/>
    </location>
</feature>
<organism evidence="2 3">
    <name type="scientific">Paractinoplanes deccanensis</name>
    <dbReference type="NCBI Taxonomy" id="113561"/>
    <lineage>
        <taxon>Bacteria</taxon>
        <taxon>Bacillati</taxon>
        <taxon>Actinomycetota</taxon>
        <taxon>Actinomycetes</taxon>
        <taxon>Micromonosporales</taxon>
        <taxon>Micromonosporaceae</taxon>
        <taxon>Paractinoplanes</taxon>
    </lineage>
</organism>
<feature type="region of interest" description="Disordered" evidence="1">
    <location>
        <begin position="1"/>
        <end position="53"/>
    </location>
</feature>
<sequence length="71" mass="7605">MHMTPDHAEGDGRSGKQAREVGSHFSGPSAGRTLPGVPTGRRLPGRVPGSEKRRFLGEVPALSVRLLLSWC</sequence>
<comment type="caution">
    <text evidence="2">The sequence shown here is derived from an EMBL/GenBank/DDBJ whole genome shotgun (WGS) entry which is preliminary data.</text>
</comment>
<proteinExistence type="predicted"/>
<gene>
    <name evidence="2" type="ORF">Ade02nite_42090</name>
</gene>
<reference evidence="2 3" key="1">
    <citation type="submission" date="2021-01" db="EMBL/GenBank/DDBJ databases">
        <title>Whole genome shotgun sequence of Actinoplanes deccanensis NBRC 13994.</title>
        <authorList>
            <person name="Komaki H."/>
            <person name="Tamura T."/>
        </authorList>
    </citation>
    <scope>NUCLEOTIDE SEQUENCE [LARGE SCALE GENOMIC DNA]</scope>
    <source>
        <strain evidence="2 3">NBRC 13994</strain>
    </source>
</reference>
<evidence type="ECO:0000256" key="1">
    <source>
        <dbReference type="SAM" id="MobiDB-lite"/>
    </source>
</evidence>
<accession>A0ABQ3Y6H4</accession>
<name>A0ABQ3Y6H4_9ACTN</name>
<keyword evidence="3" id="KW-1185">Reference proteome</keyword>
<dbReference type="EMBL" id="BOMI01000082">
    <property type="protein sequence ID" value="GID75568.1"/>
    <property type="molecule type" value="Genomic_DNA"/>
</dbReference>
<evidence type="ECO:0000313" key="2">
    <source>
        <dbReference type="EMBL" id="GID75568.1"/>
    </source>
</evidence>
<protein>
    <submittedName>
        <fullName evidence="2">Uncharacterized protein</fullName>
    </submittedName>
</protein>
<dbReference type="Proteomes" id="UP000609879">
    <property type="component" value="Unassembled WGS sequence"/>
</dbReference>
<evidence type="ECO:0000313" key="3">
    <source>
        <dbReference type="Proteomes" id="UP000609879"/>
    </source>
</evidence>